<reference evidence="1" key="1">
    <citation type="submission" date="2022-06" db="EMBL/GenBank/DDBJ databases">
        <title>Uncovering the hologenomic basis of an extraordinary plant invasion.</title>
        <authorList>
            <person name="Bieker V.C."/>
            <person name="Martin M.D."/>
            <person name="Gilbert T."/>
            <person name="Hodgins K."/>
            <person name="Battlay P."/>
            <person name="Petersen B."/>
            <person name="Wilson J."/>
        </authorList>
    </citation>
    <scope>NUCLEOTIDE SEQUENCE</scope>
    <source>
        <strain evidence="1">AA19_3_7</strain>
        <tissue evidence="1">Leaf</tissue>
    </source>
</reference>
<dbReference type="Proteomes" id="UP001206925">
    <property type="component" value="Unassembled WGS sequence"/>
</dbReference>
<dbReference type="AlphaFoldDB" id="A0AAD5BR14"/>
<dbReference type="PANTHER" id="PTHR48055">
    <property type="entry name" value="LEUCINE-RICH REPEAT RECEPTOR PROTEIN KINASE EMS1"/>
    <property type="match status" value="1"/>
</dbReference>
<keyword evidence="2" id="KW-1185">Reference proteome</keyword>
<dbReference type="PANTHER" id="PTHR48055:SF14">
    <property type="entry name" value="NON-SPECIFIC SERINE_THREONINE PROTEIN KINASE"/>
    <property type="match status" value="1"/>
</dbReference>
<dbReference type="SUPFAM" id="SSF56112">
    <property type="entry name" value="Protein kinase-like (PK-like)"/>
    <property type="match status" value="1"/>
</dbReference>
<gene>
    <name evidence="1" type="ORF">M8C21_014998</name>
</gene>
<accession>A0AAD5BR14</accession>
<sequence>MAAGRSTFCALIRNHTRKTRTNGLLREFDDCLHKGDVYSYGVVLLELLTRKQPTDSPDFVDNNLVWWVKLHAKTCITDVFDKELLNEDPTLKVELLQHLKVVCASLDDRPWKRPTMIQVMAMFKEIQAGSGLDSTSTIASDEAHFSTVEEVEMTIKEDSEQGTH</sequence>
<comment type="caution">
    <text evidence="1">The sequence shown here is derived from an EMBL/GenBank/DDBJ whole genome shotgun (WGS) entry which is preliminary data.</text>
</comment>
<evidence type="ECO:0000313" key="2">
    <source>
        <dbReference type="Proteomes" id="UP001206925"/>
    </source>
</evidence>
<dbReference type="Gene3D" id="1.10.510.10">
    <property type="entry name" value="Transferase(Phosphotransferase) domain 1"/>
    <property type="match status" value="1"/>
</dbReference>
<dbReference type="InterPro" id="IPR051564">
    <property type="entry name" value="LRR_receptor-like_kinase"/>
</dbReference>
<dbReference type="EMBL" id="JAMZMK010011275">
    <property type="protein sequence ID" value="KAI7728043.1"/>
    <property type="molecule type" value="Genomic_DNA"/>
</dbReference>
<evidence type="ECO:0000313" key="1">
    <source>
        <dbReference type="EMBL" id="KAI7728043.1"/>
    </source>
</evidence>
<organism evidence="1 2">
    <name type="scientific">Ambrosia artemisiifolia</name>
    <name type="common">Common ragweed</name>
    <dbReference type="NCBI Taxonomy" id="4212"/>
    <lineage>
        <taxon>Eukaryota</taxon>
        <taxon>Viridiplantae</taxon>
        <taxon>Streptophyta</taxon>
        <taxon>Embryophyta</taxon>
        <taxon>Tracheophyta</taxon>
        <taxon>Spermatophyta</taxon>
        <taxon>Magnoliopsida</taxon>
        <taxon>eudicotyledons</taxon>
        <taxon>Gunneridae</taxon>
        <taxon>Pentapetalae</taxon>
        <taxon>asterids</taxon>
        <taxon>campanulids</taxon>
        <taxon>Asterales</taxon>
        <taxon>Asteraceae</taxon>
        <taxon>Asteroideae</taxon>
        <taxon>Heliantheae alliance</taxon>
        <taxon>Heliantheae</taxon>
        <taxon>Ambrosia</taxon>
    </lineage>
</organism>
<name>A0AAD5BR14_AMBAR</name>
<proteinExistence type="predicted"/>
<protein>
    <submittedName>
        <fullName evidence="1">Uncharacterized protein</fullName>
    </submittedName>
</protein>
<dbReference type="InterPro" id="IPR011009">
    <property type="entry name" value="Kinase-like_dom_sf"/>
</dbReference>
<dbReference type="GO" id="GO:0016020">
    <property type="term" value="C:membrane"/>
    <property type="evidence" value="ECO:0007669"/>
    <property type="project" value="TreeGrafter"/>
</dbReference>